<dbReference type="EMBL" id="JAJPPU010000002">
    <property type="protein sequence ID" value="MCD8472618.1"/>
    <property type="molecule type" value="Genomic_DNA"/>
</dbReference>
<feature type="region of interest" description="Disordered" evidence="1">
    <location>
        <begin position="1"/>
        <end position="33"/>
    </location>
</feature>
<dbReference type="Proteomes" id="UP001430701">
    <property type="component" value="Unassembled WGS sequence"/>
</dbReference>
<evidence type="ECO:0000313" key="3">
    <source>
        <dbReference type="Proteomes" id="UP001430701"/>
    </source>
</evidence>
<comment type="caution">
    <text evidence="2">The sequence shown here is derived from an EMBL/GenBank/DDBJ whole genome shotgun (WGS) entry which is preliminary data.</text>
</comment>
<keyword evidence="3" id="KW-1185">Reference proteome</keyword>
<organism evidence="2 3">
    <name type="scientific">Xylella taiwanensis</name>
    <dbReference type="NCBI Taxonomy" id="1444770"/>
    <lineage>
        <taxon>Bacteria</taxon>
        <taxon>Pseudomonadati</taxon>
        <taxon>Pseudomonadota</taxon>
        <taxon>Gammaproteobacteria</taxon>
        <taxon>Lysobacterales</taxon>
        <taxon>Lysobacteraceae</taxon>
        <taxon>Xylella</taxon>
    </lineage>
</organism>
<protein>
    <submittedName>
        <fullName evidence="2">Uncharacterized protein</fullName>
    </submittedName>
</protein>
<accession>A0ABS8TTV5</accession>
<dbReference type="GeneID" id="68901810"/>
<evidence type="ECO:0000256" key="1">
    <source>
        <dbReference type="SAM" id="MobiDB-lite"/>
    </source>
</evidence>
<name>A0ABS8TTV5_9GAMM</name>
<proteinExistence type="predicted"/>
<dbReference type="RefSeq" id="WP_114867197.1">
    <property type="nucleotide sequence ID" value="NZ_CP053627.1"/>
</dbReference>
<evidence type="ECO:0000313" key="2">
    <source>
        <dbReference type="EMBL" id="MCD8472618.1"/>
    </source>
</evidence>
<gene>
    <name evidence="2" type="ORF">LPH55_03800</name>
</gene>
<feature type="compositionally biased region" description="Basic and acidic residues" evidence="1">
    <location>
        <begin position="1"/>
        <end position="12"/>
    </location>
</feature>
<reference evidence="2" key="1">
    <citation type="submission" date="2021-11" db="EMBL/GenBank/DDBJ databases">
        <title>Genome sequence of Xylella taiwanensis PLS432.</title>
        <authorList>
            <person name="Weng L.-W."/>
            <person name="Su C.-C."/>
            <person name="Tsai C.-W."/>
            <person name="Kuo C.-H."/>
        </authorList>
    </citation>
    <scope>NUCLEOTIDE SEQUENCE</scope>
    <source>
        <strain evidence="2">PLS432</strain>
    </source>
</reference>
<sequence>MLTNRERDDRHAATLPPVLPREHHPAAAHGQGLSPADLSTLWKDFAHAGALLVSGAPDLKAV</sequence>